<dbReference type="PANTHER" id="PTHR47926">
    <property type="entry name" value="PENTATRICOPEPTIDE REPEAT-CONTAINING PROTEIN"/>
    <property type="match status" value="1"/>
</dbReference>
<gene>
    <name evidence="4" type="ORF">RJ641_036786</name>
</gene>
<dbReference type="InterPro" id="IPR046960">
    <property type="entry name" value="PPR_At4g14850-like_plant"/>
</dbReference>
<dbReference type="InterPro" id="IPR002885">
    <property type="entry name" value="PPR_rpt"/>
</dbReference>
<keyword evidence="1" id="KW-0677">Repeat</keyword>
<organism evidence="4 5">
    <name type="scientific">Dillenia turbinata</name>
    <dbReference type="NCBI Taxonomy" id="194707"/>
    <lineage>
        <taxon>Eukaryota</taxon>
        <taxon>Viridiplantae</taxon>
        <taxon>Streptophyta</taxon>
        <taxon>Embryophyta</taxon>
        <taxon>Tracheophyta</taxon>
        <taxon>Spermatophyta</taxon>
        <taxon>Magnoliopsida</taxon>
        <taxon>eudicotyledons</taxon>
        <taxon>Gunneridae</taxon>
        <taxon>Pentapetalae</taxon>
        <taxon>Dilleniales</taxon>
        <taxon>Dilleniaceae</taxon>
        <taxon>Dillenia</taxon>
    </lineage>
</organism>
<dbReference type="Gene3D" id="1.25.40.10">
    <property type="entry name" value="Tetratricopeptide repeat domain"/>
    <property type="match status" value="1"/>
</dbReference>
<keyword evidence="3" id="KW-0472">Membrane</keyword>
<evidence type="ECO:0000313" key="5">
    <source>
        <dbReference type="Proteomes" id="UP001370490"/>
    </source>
</evidence>
<proteinExistence type="predicted"/>
<dbReference type="PROSITE" id="PS51375">
    <property type="entry name" value="PPR"/>
    <property type="match status" value="2"/>
</dbReference>
<evidence type="ECO:0000313" key="4">
    <source>
        <dbReference type="EMBL" id="KAK6933892.1"/>
    </source>
</evidence>
<dbReference type="NCBIfam" id="TIGR00756">
    <property type="entry name" value="PPR"/>
    <property type="match status" value="1"/>
</dbReference>
<feature type="transmembrane region" description="Helical" evidence="3">
    <location>
        <begin position="169"/>
        <end position="190"/>
    </location>
</feature>
<keyword evidence="5" id="KW-1185">Reference proteome</keyword>
<evidence type="ECO:0000256" key="1">
    <source>
        <dbReference type="ARBA" id="ARBA00022737"/>
    </source>
</evidence>
<dbReference type="GO" id="GO:0009451">
    <property type="term" value="P:RNA modification"/>
    <property type="evidence" value="ECO:0007669"/>
    <property type="project" value="InterPro"/>
</dbReference>
<comment type="caution">
    <text evidence="4">The sequence shown here is derived from an EMBL/GenBank/DDBJ whole genome shotgun (WGS) entry which is preliminary data.</text>
</comment>
<dbReference type="GO" id="GO:0003723">
    <property type="term" value="F:RNA binding"/>
    <property type="evidence" value="ECO:0007669"/>
    <property type="project" value="InterPro"/>
</dbReference>
<evidence type="ECO:0000256" key="3">
    <source>
        <dbReference type="SAM" id="Phobius"/>
    </source>
</evidence>
<sequence length="363" mass="40732">MGDEVESKNGIFDDSVNTVIVYMYGKLGRVDRSRERFDQIGHDGKRSIIVWNSMINAYVQNGFPMEAIKLFHLMVEDCSCRPNHVTMVSVLSACAQIGDLDLGRRVHEYIVYKGREGVLGLNTILFKDVVSFNAMTMGLATNGEGEDVLMLFSKMLESHVEEALEVVNFMPSSLMVLSGGLCFRVVCFILKRSAMGRCLVVDVFNGEKRIGKQLGHSWITVNGIAQDFLPGSVSHPKIEGIYLTLDGLVKEIKVSEVCSLKISEDIQKYNILHQGVLFLQFYNMFLVSMLFPFATTISVKHILFFSPCIGMLITSYCLEALSELVPELFNLRLFLPELFAFEAARTISDEAHSRLFLGHFSGF</sequence>
<dbReference type="Pfam" id="PF01535">
    <property type="entry name" value="PPR"/>
    <property type="match status" value="1"/>
</dbReference>
<reference evidence="4 5" key="1">
    <citation type="submission" date="2023-12" db="EMBL/GenBank/DDBJ databases">
        <title>A high-quality genome assembly for Dillenia turbinata (Dilleniales).</title>
        <authorList>
            <person name="Chanderbali A."/>
        </authorList>
    </citation>
    <scope>NUCLEOTIDE SEQUENCE [LARGE SCALE GENOMIC DNA]</scope>
    <source>
        <strain evidence="4">LSX21</strain>
        <tissue evidence="4">Leaf</tissue>
    </source>
</reference>
<dbReference type="Proteomes" id="UP001370490">
    <property type="component" value="Unassembled WGS sequence"/>
</dbReference>
<feature type="repeat" description="PPR" evidence="2">
    <location>
        <begin position="47"/>
        <end position="77"/>
    </location>
</feature>
<accession>A0AAN8VQL6</accession>
<dbReference type="AlphaFoldDB" id="A0AAN8VQL6"/>
<protein>
    <submittedName>
        <fullName evidence="4">Pentatricopeptide repeat</fullName>
    </submittedName>
</protein>
<evidence type="ECO:0000256" key="2">
    <source>
        <dbReference type="PROSITE-ProRule" id="PRU00708"/>
    </source>
</evidence>
<name>A0AAN8VQL6_9MAGN</name>
<keyword evidence="3" id="KW-1133">Transmembrane helix</keyword>
<feature type="transmembrane region" description="Helical" evidence="3">
    <location>
        <begin position="276"/>
        <end position="295"/>
    </location>
</feature>
<dbReference type="InterPro" id="IPR011990">
    <property type="entry name" value="TPR-like_helical_dom_sf"/>
</dbReference>
<feature type="repeat" description="PPR" evidence="2">
    <location>
        <begin position="128"/>
        <end position="162"/>
    </location>
</feature>
<keyword evidence="3" id="KW-0812">Transmembrane</keyword>
<dbReference type="Pfam" id="PF13041">
    <property type="entry name" value="PPR_2"/>
    <property type="match status" value="1"/>
</dbReference>
<dbReference type="EMBL" id="JBAMMX010000009">
    <property type="protein sequence ID" value="KAK6933892.1"/>
    <property type="molecule type" value="Genomic_DNA"/>
</dbReference>